<keyword evidence="3" id="KW-1185">Reference proteome</keyword>
<dbReference type="AlphaFoldDB" id="A0AAE0YIQ4"/>
<name>A0AAE0YIQ4_9GAST</name>
<dbReference type="EMBL" id="JAWDGP010006226">
    <property type="protein sequence ID" value="KAK3745364.1"/>
    <property type="molecule type" value="Genomic_DNA"/>
</dbReference>
<comment type="caution">
    <text evidence="2">The sequence shown here is derived from an EMBL/GenBank/DDBJ whole genome shotgun (WGS) entry which is preliminary data.</text>
</comment>
<organism evidence="2 3">
    <name type="scientific">Elysia crispata</name>
    <name type="common">lettuce slug</name>
    <dbReference type="NCBI Taxonomy" id="231223"/>
    <lineage>
        <taxon>Eukaryota</taxon>
        <taxon>Metazoa</taxon>
        <taxon>Spiralia</taxon>
        <taxon>Lophotrochozoa</taxon>
        <taxon>Mollusca</taxon>
        <taxon>Gastropoda</taxon>
        <taxon>Heterobranchia</taxon>
        <taxon>Euthyneura</taxon>
        <taxon>Panpulmonata</taxon>
        <taxon>Sacoglossa</taxon>
        <taxon>Placobranchoidea</taxon>
        <taxon>Plakobranchidae</taxon>
        <taxon>Elysia</taxon>
    </lineage>
</organism>
<keyword evidence="1" id="KW-0812">Transmembrane</keyword>
<gene>
    <name evidence="2" type="ORF">RRG08_064688</name>
</gene>
<reference evidence="2" key="1">
    <citation type="journal article" date="2023" name="G3 (Bethesda)">
        <title>A reference genome for the long-term kleptoplast-retaining sea slug Elysia crispata morphotype clarki.</title>
        <authorList>
            <person name="Eastman K.E."/>
            <person name="Pendleton A.L."/>
            <person name="Shaikh M.A."/>
            <person name="Suttiyut T."/>
            <person name="Ogas R."/>
            <person name="Tomko P."/>
            <person name="Gavelis G."/>
            <person name="Widhalm J.R."/>
            <person name="Wisecaver J.H."/>
        </authorList>
    </citation>
    <scope>NUCLEOTIDE SEQUENCE</scope>
    <source>
        <strain evidence="2">ECLA1</strain>
    </source>
</reference>
<sequence>MPLQDRSSHRHSSVACKQQDKHKDQLYLTTVMKNLFFICLALAVLIETTTAYTFCAVGRACWGKSFKLWSPGGSLCCANQRLYPTKRRVGCICVSKSEWCKDNGWLCRYIG</sequence>
<evidence type="ECO:0000256" key="1">
    <source>
        <dbReference type="SAM" id="Phobius"/>
    </source>
</evidence>
<accession>A0AAE0YIQ4</accession>
<evidence type="ECO:0000313" key="3">
    <source>
        <dbReference type="Proteomes" id="UP001283361"/>
    </source>
</evidence>
<feature type="transmembrane region" description="Helical" evidence="1">
    <location>
        <begin position="35"/>
        <end position="57"/>
    </location>
</feature>
<proteinExistence type="predicted"/>
<keyword evidence="1" id="KW-1133">Transmembrane helix</keyword>
<keyword evidence="1" id="KW-0472">Membrane</keyword>
<dbReference type="Proteomes" id="UP001283361">
    <property type="component" value="Unassembled WGS sequence"/>
</dbReference>
<evidence type="ECO:0000313" key="2">
    <source>
        <dbReference type="EMBL" id="KAK3745364.1"/>
    </source>
</evidence>
<protein>
    <submittedName>
        <fullName evidence="2">Uncharacterized protein</fullName>
    </submittedName>
</protein>